<dbReference type="FunFam" id="3.30.565.10:FF:000010">
    <property type="entry name" value="Sensor histidine kinase RcsC"/>
    <property type="match status" value="1"/>
</dbReference>
<feature type="domain" description="PAS" evidence="8">
    <location>
        <begin position="550"/>
        <end position="620"/>
    </location>
</feature>
<dbReference type="CDD" id="cd17546">
    <property type="entry name" value="REC_hyHK_CKI1_RcsC-like"/>
    <property type="match status" value="1"/>
</dbReference>
<dbReference type="SMART" id="SM00448">
    <property type="entry name" value="REC"/>
    <property type="match status" value="2"/>
</dbReference>
<dbReference type="InterPro" id="IPR003594">
    <property type="entry name" value="HATPase_dom"/>
</dbReference>
<dbReference type="InterPro" id="IPR000014">
    <property type="entry name" value="PAS"/>
</dbReference>
<dbReference type="SMART" id="SM00091">
    <property type="entry name" value="PAS"/>
    <property type="match status" value="6"/>
</dbReference>
<evidence type="ECO:0000313" key="11">
    <source>
        <dbReference type="Proteomes" id="UP000316304"/>
    </source>
</evidence>
<keyword evidence="3 5" id="KW-0597">Phosphoprotein</keyword>
<feature type="domain" description="Histidine kinase" evidence="6">
    <location>
        <begin position="1003"/>
        <end position="1224"/>
    </location>
</feature>
<feature type="domain" description="PAS" evidence="8">
    <location>
        <begin position="264"/>
        <end position="337"/>
    </location>
</feature>
<feature type="domain" description="PAC" evidence="9">
    <location>
        <begin position="903"/>
        <end position="953"/>
    </location>
</feature>
<dbReference type="Proteomes" id="UP000316304">
    <property type="component" value="Unassembled WGS sequence"/>
</dbReference>
<gene>
    <name evidence="10" type="primary">barA_4</name>
    <name evidence="10" type="ORF">Pla52o_41560</name>
</gene>
<dbReference type="SMART" id="SM00388">
    <property type="entry name" value="HisKA"/>
    <property type="match status" value="1"/>
</dbReference>
<dbReference type="SUPFAM" id="SSF55874">
    <property type="entry name" value="ATPase domain of HSP90 chaperone/DNA topoisomerase II/histidine kinase"/>
    <property type="match status" value="1"/>
</dbReference>
<dbReference type="InterPro" id="IPR013655">
    <property type="entry name" value="PAS_fold_3"/>
</dbReference>
<evidence type="ECO:0000256" key="4">
    <source>
        <dbReference type="ARBA" id="ARBA00023012"/>
    </source>
</evidence>
<dbReference type="Pfam" id="PF13426">
    <property type="entry name" value="PAS_9"/>
    <property type="match status" value="1"/>
</dbReference>
<dbReference type="InterPro" id="IPR000700">
    <property type="entry name" value="PAS-assoc_C"/>
</dbReference>
<dbReference type="GO" id="GO:0006355">
    <property type="term" value="P:regulation of DNA-templated transcription"/>
    <property type="evidence" value="ECO:0007669"/>
    <property type="project" value="InterPro"/>
</dbReference>
<evidence type="ECO:0000256" key="2">
    <source>
        <dbReference type="ARBA" id="ARBA00012438"/>
    </source>
</evidence>
<dbReference type="PROSITE" id="PS50109">
    <property type="entry name" value="HIS_KIN"/>
    <property type="match status" value="1"/>
</dbReference>
<dbReference type="InterPro" id="IPR001789">
    <property type="entry name" value="Sig_transdc_resp-reg_receiver"/>
</dbReference>
<comment type="catalytic activity">
    <reaction evidence="1">
        <text>ATP + protein L-histidine = ADP + protein N-phospho-L-histidine.</text>
        <dbReference type="EC" id="2.7.13.3"/>
    </reaction>
</comment>
<keyword evidence="11" id="KW-1185">Reference proteome</keyword>
<dbReference type="SUPFAM" id="SSF47384">
    <property type="entry name" value="Homodimeric domain of signal transducing histidine kinase"/>
    <property type="match status" value="1"/>
</dbReference>
<comment type="caution">
    <text evidence="10">The sequence shown here is derived from an EMBL/GenBank/DDBJ whole genome shotgun (WGS) entry which is preliminary data.</text>
</comment>
<dbReference type="PANTHER" id="PTHR45339:SF1">
    <property type="entry name" value="HYBRID SIGNAL TRANSDUCTION HISTIDINE KINASE J"/>
    <property type="match status" value="1"/>
</dbReference>
<dbReference type="EMBL" id="SJPT01000007">
    <property type="protein sequence ID" value="TWU21122.1"/>
    <property type="molecule type" value="Genomic_DNA"/>
</dbReference>
<dbReference type="SMART" id="SM00086">
    <property type="entry name" value="PAC"/>
    <property type="match status" value="6"/>
</dbReference>
<dbReference type="Gene3D" id="3.30.450.20">
    <property type="entry name" value="PAS domain"/>
    <property type="match status" value="6"/>
</dbReference>
<dbReference type="Pfam" id="PF00072">
    <property type="entry name" value="Response_reg"/>
    <property type="match status" value="1"/>
</dbReference>
<dbReference type="SUPFAM" id="SSF55785">
    <property type="entry name" value="PYP-like sensor domain (PAS domain)"/>
    <property type="match status" value="6"/>
</dbReference>
<dbReference type="SUPFAM" id="SSF52172">
    <property type="entry name" value="CheY-like"/>
    <property type="match status" value="2"/>
</dbReference>
<feature type="domain" description="PAC" evidence="9">
    <location>
        <begin position="497"/>
        <end position="549"/>
    </location>
</feature>
<dbReference type="RefSeq" id="WP_146596231.1">
    <property type="nucleotide sequence ID" value="NZ_SJPT01000007.1"/>
</dbReference>
<accession>A0A5C6CAK9</accession>
<keyword evidence="10" id="KW-0418">Kinase</keyword>
<dbReference type="PROSITE" id="PS50112">
    <property type="entry name" value="PAS"/>
    <property type="match status" value="6"/>
</dbReference>
<feature type="domain" description="PAC" evidence="9">
    <location>
        <begin position="97"/>
        <end position="149"/>
    </location>
</feature>
<dbReference type="Pfam" id="PF02518">
    <property type="entry name" value="HATPase_c"/>
    <property type="match status" value="1"/>
</dbReference>
<evidence type="ECO:0000259" key="9">
    <source>
        <dbReference type="PROSITE" id="PS50113"/>
    </source>
</evidence>
<keyword evidence="4" id="KW-0902">Two-component regulatory system</keyword>
<keyword evidence="10" id="KW-0808">Transferase</keyword>
<feature type="domain" description="Response regulatory" evidence="7">
    <location>
        <begin position="1242"/>
        <end position="1360"/>
    </location>
</feature>
<dbReference type="OrthoDB" id="9762493at2"/>
<dbReference type="InterPro" id="IPR005467">
    <property type="entry name" value="His_kinase_dom"/>
</dbReference>
<dbReference type="InterPro" id="IPR013767">
    <property type="entry name" value="PAS_fold"/>
</dbReference>
<feature type="domain" description="PAS" evidence="8">
    <location>
        <begin position="413"/>
        <end position="476"/>
    </location>
</feature>
<evidence type="ECO:0000259" key="6">
    <source>
        <dbReference type="PROSITE" id="PS50109"/>
    </source>
</evidence>
<evidence type="ECO:0000256" key="3">
    <source>
        <dbReference type="ARBA" id="ARBA00022553"/>
    </source>
</evidence>
<feature type="domain" description="PAC" evidence="9">
    <location>
        <begin position="342"/>
        <end position="394"/>
    </location>
</feature>
<feature type="modified residue" description="4-aspartylphosphate" evidence="5">
    <location>
        <position position="1296"/>
    </location>
</feature>
<dbReference type="InterPro" id="IPR001610">
    <property type="entry name" value="PAC"/>
</dbReference>
<proteinExistence type="predicted"/>
<dbReference type="GO" id="GO:0000155">
    <property type="term" value="F:phosphorelay sensor kinase activity"/>
    <property type="evidence" value="ECO:0007669"/>
    <property type="project" value="InterPro"/>
</dbReference>
<evidence type="ECO:0000256" key="5">
    <source>
        <dbReference type="PROSITE-ProRule" id="PRU00169"/>
    </source>
</evidence>
<organism evidence="10 11">
    <name type="scientific">Novipirellula galeiformis</name>
    <dbReference type="NCBI Taxonomy" id="2528004"/>
    <lineage>
        <taxon>Bacteria</taxon>
        <taxon>Pseudomonadati</taxon>
        <taxon>Planctomycetota</taxon>
        <taxon>Planctomycetia</taxon>
        <taxon>Pirellulales</taxon>
        <taxon>Pirellulaceae</taxon>
        <taxon>Novipirellula</taxon>
    </lineage>
</organism>
<feature type="domain" description="PAC" evidence="9">
    <location>
        <begin position="623"/>
        <end position="675"/>
    </location>
</feature>
<dbReference type="PRINTS" id="PR00344">
    <property type="entry name" value="BCTRLSENSOR"/>
</dbReference>
<evidence type="ECO:0000313" key="10">
    <source>
        <dbReference type="EMBL" id="TWU21122.1"/>
    </source>
</evidence>
<protein>
    <recommendedName>
        <fullName evidence="2">histidine kinase</fullName>
        <ecNumber evidence="2">2.7.13.3</ecNumber>
    </recommendedName>
</protein>
<dbReference type="SUPFAM" id="SSF55781">
    <property type="entry name" value="GAF domain-like"/>
    <property type="match status" value="1"/>
</dbReference>
<dbReference type="InterPro" id="IPR004358">
    <property type="entry name" value="Sig_transdc_His_kin-like_C"/>
</dbReference>
<sequence length="1508" mass="167134">MPPNDSPLSAELQTVLNDAGTVFFAIDLHGIVRSFNPAAEQLIGWSAADVVGIETPLLWHDAEEIAARAVALSSELGRTVSPGIEVLVAKVRDQRNEKGEWTYICKNGNRLSVQLAVSTIRDADGAITGYLGTTHDLTDRFQAEEERDQFFKLTHDMLGIASTSGVFKRVNPAFSRTLGWTPEELLSRPFFDFIHPDDQAATMREVEKLGSGQPTLNFENRYQCKDGTYRWLEWTSIPQPDGTLFASARDITQLKQTVDALLESRQNLEITLNSIGDGVIATDANRRITRINPIAQRMTGWTRAEAIGRPIDQVFQIIHEDTREPALIPVDDVLATGTIHGLANHTALISRDGTEWAIADSAAPIWDEEGSIIGVVLVFHDVSNERDFERELQQLNADLECRVEKRTHELAQSERRHRDLLANLQGMAYRCRDDAHWTTEFVSDGCKELLGVEPAALTNMRQTYLELVHPDDRSNVIAFHADVVACHEREAKSRQPLQCEYRLVLSDGRVKWILDQARRIYRQDGAVDAIEGFGTDITELRQTQKELATTHAMYESLGRVSPVGIVLYDADGKCVDVNQRWCEVSGIPLDEARGDGWHAAIHPEDREQVVRDWGEVTRDGNSLRSEYRLRRPSGETVWVISQGVALHDSDGNVTGYIRVNTDVTEHKQTEQALRLLSTSIAKLRGSAFYEAVVLQLANLLDCEMAFIACPDPKEPGNFVTLAISKEGELQANFSYPIAGTPCGEVGDRNRCVIPSGAREAYPDDELLVDHEIEAYVGVPFINAQGQQIGNVGVMSRRALTNPGNVEAITQLFGLAVAAEMERMAVEQRFSDLFEFAPDAVVITNQEGIIVEANRQVETMFGWTCTELVGQPVEVLMPPELRAGHPHLRMGYIESASASLMGSERGDLFGARKDGTVFPVEISLGPMKTSDGPLVAASVRDVSERQRIVGELRTIANELQQANLIIEKDRGVLADRVAERTADLLTANAELVRASQAKSDFLSIVSHELRTPLNGIFGMNELLLKTELNEQQQRYVTACSSSAKVLTQLVNDILDLSKIEAGKLEIDPCECDLEAFVYDVAEVMSHTVQSKGLAMHCRVSPNACVSGLCDDTRLRQILVNLIGNAVKFTSAGSVTIRLERVAATDEATRLRFEVSDTGVGIPSDRLDRLFKVFSQVDNSTTRQFGGTGLGLSICKQLVELMGGEIGVESQEGVGTTFWFEFDLETTPRVAFQDHGRRLLTGTRILVIAEQDRVRDQLAEALQSWHCGFEHVSSLREALVIARDAEAAKTPFQVVLVDCSVIAESESVALQELSMFPGLHRIGFNFSPHPFSREQLRRLGVRHWLNEPIRPSDLFDRLVSVFSETESPNAPQQDHVTPSPQPMPALSGHVLVAEDNRINQLYVINLLKHFGCTSDLAANGEKALAAVIQKRYDLVLMDCQMPSMDGFSATREIRAREKNGDLAGRVPIVALTANALKEDRQRCLEAGMDDYLSKPIEPETLRETLEKFLG</sequence>
<feature type="domain" description="PAS" evidence="8">
    <location>
        <begin position="825"/>
        <end position="877"/>
    </location>
</feature>
<dbReference type="PROSITE" id="PS50110">
    <property type="entry name" value="RESPONSE_REGULATORY"/>
    <property type="match status" value="2"/>
</dbReference>
<dbReference type="InterPro" id="IPR036890">
    <property type="entry name" value="HATPase_C_sf"/>
</dbReference>
<dbReference type="InterPro" id="IPR035965">
    <property type="entry name" value="PAS-like_dom_sf"/>
</dbReference>
<dbReference type="CDD" id="cd00082">
    <property type="entry name" value="HisKA"/>
    <property type="match status" value="1"/>
</dbReference>
<evidence type="ECO:0000256" key="1">
    <source>
        <dbReference type="ARBA" id="ARBA00000085"/>
    </source>
</evidence>
<dbReference type="EC" id="2.7.13.3" evidence="2"/>
<feature type="domain" description="PAS" evidence="8">
    <location>
        <begin position="8"/>
        <end position="52"/>
    </location>
</feature>
<dbReference type="PROSITE" id="PS50113">
    <property type="entry name" value="PAC"/>
    <property type="match status" value="5"/>
</dbReference>
<dbReference type="NCBIfam" id="TIGR00229">
    <property type="entry name" value="sensory_box"/>
    <property type="match status" value="6"/>
</dbReference>
<dbReference type="InterPro" id="IPR036097">
    <property type="entry name" value="HisK_dim/P_sf"/>
</dbReference>
<feature type="domain" description="Response regulatory" evidence="7">
    <location>
        <begin position="1387"/>
        <end position="1507"/>
    </location>
</feature>
<feature type="domain" description="PAS" evidence="8">
    <location>
        <begin position="143"/>
        <end position="213"/>
    </location>
</feature>
<dbReference type="Gene3D" id="3.40.50.2300">
    <property type="match status" value="2"/>
</dbReference>
<dbReference type="Gene3D" id="1.10.287.130">
    <property type="match status" value="1"/>
</dbReference>
<dbReference type="Gene3D" id="3.30.565.10">
    <property type="entry name" value="Histidine kinase-like ATPase, C-terminal domain"/>
    <property type="match status" value="1"/>
</dbReference>
<reference evidence="10 11" key="1">
    <citation type="submission" date="2019-02" db="EMBL/GenBank/DDBJ databases">
        <title>Deep-cultivation of Planctomycetes and their phenomic and genomic characterization uncovers novel biology.</title>
        <authorList>
            <person name="Wiegand S."/>
            <person name="Jogler M."/>
            <person name="Boedeker C."/>
            <person name="Pinto D."/>
            <person name="Vollmers J."/>
            <person name="Rivas-Marin E."/>
            <person name="Kohn T."/>
            <person name="Peeters S.H."/>
            <person name="Heuer A."/>
            <person name="Rast P."/>
            <person name="Oberbeckmann S."/>
            <person name="Bunk B."/>
            <person name="Jeske O."/>
            <person name="Meyerdierks A."/>
            <person name="Storesund J.E."/>
            <person name="Kallscheuer N."/>
            <person name="Luecker S."/>
            <person name="Lage O.M."/>
            <person name="Pohl T."/>
            <person name="Merkel B.J."/>
            <person name="Hornburger P."/>
            <person name="Mueller R.-W."/>
            <person name="Bruemmer F."/>
            <person name="Labrenz M."/>
            <person name="Spormann A.M."/>
            <person name="Op Den Camp H."/>
            <person name="Overmann J."/>
            <person name="Amann R."/>
            <person name="Jetten M.S.M."/>
            <person name="Mascher T."/>
            <person name="Medema M.H."/>
            <person name="Devos D.P."/>
            <person name="Kaster A.-K."/>
            <person name="Ovreas L."/>
            <person name="Rohde M."/>
            <person name="Galperin M.Y."/>
            <person name="Jogler C."/>
        </authorList>
    </citation>
    <scope>NUCLEOTIDE SEQUENCE [LARGE SCALE GENOMIC DNA]</scope>
    <source>
        <strain evidence="10 11">Pla52o</strain>
    </source>
</reference>
<dbReference type="Pfam" id="PF00512">
    <property type="entry name" value="HisKA"/>
    <property type="match status" value="1"/>
</dbReference>
<evidence type="ECO:0000259" key="8">
    <source>
        <dbReference type="PROSITE" id="PS50112"/>
    </source>
</evidence>
<dbReference type="PANTHER" id="PTHR45339">
    <property type="entry name" value="HYBRID SIGNAL TRANSDUCTION HISTIDINE KINASE J"/>
    <property type="match status" value="1"/>
</dbReference>
<feature type="modified residue" description="4-aspartylphosphate" evidence="5">
    <location>
        <position position="1436"/>
    </location>
</feature>
<evidence type="ECO:0000259" key="7">
    <source>
        <dbReference type="PROSITE" id="PS50110"/>
    </source>
</evidence>
<dbReference type="Pfam" id="PF00989">
    <property type="entry name" value="PAS"/>
    <property type="match status" value="2"/>
</dbReference>
<dbReference type="SMART" id="SM00387">
    <property type="entry name" value="HATPase_c"/>
    <property type="match status" value="1"/>
</dbReference>
<dbReference type="InterPro" id="IPR011006">
    <property type="entry name" value="CheY-like_superfamily"/>
</dbReference>
<dbReference type="CDD" id="cd00130">
    <property type="entry name" value="PAS"/>
    <property type="match status" value="6"/>
</dbReference>
<dbReference type="InterPro" id="IPR003661">
    <property type="entry name" value="HisK_dim/P_dom"/>
</dbReference>
<dbReference type="Pfam" id="PF08447">
    <property type="entry name" value="PAS_3"/>
    <property type="match status" value="3"/>
</dbReference>
<name>A0A5C6CAK9_9BACT</name>
<dbReference type="CDD" id="cd16922">
    <property type="entry name" value="HATPase_EvgS-ArcB-TorS-like"/>
    <property type="match status" value="1"/>
</dbReference>